<reference evidence="1" key="1">
    <citation type="submission" date="2022-07" db="EMBL/GenBank/DDBJ databases">
        <authorList>
            <person name="Trinca V."/>
            <person name="Uliana J.V.C."/>
            <person name="Torres T.T."/>
            <person name="Ward R.J."/>
            <person name="Monesi N."/>
        </authorList>
    </citation>
    <scope>NUCLEOTIDE SEQUENCE</scope>
    <source>
        <strain evidence="1">HSMRA1968</strain>
        <tissue evidence="1">Whole embryos</tissue>
    </source>
</reference>
<sequence>MPTTDNADEPATGYLQRKSDISRCAEQFKLN</sequence>
<accession>A0A9Q0S2B9</accession>
<gene>
    <name evidence="1" type="ORF">Bhyg_06884</name>
</gene>
<evidence type="ECO:0000313" key="2">
    <source>
        <dbReference type="Proteomes" id="UP001151699"/>
    </source>
</evidence>
<protein>
    <submittedName>
        <fullName evidence="1">Uncharacterized protein</fullName>
    </submittedName>
</protein>
<organism evidence="1 2">
    <name type="scientific">Pseudolycoriella hygida</name>
    <dbReference type="NCBI Taxonomy" id="35572"/>
    <lineage>
        <taxon>Eukaryota</taxon>
        <taxon>Metazoa</taxon>
        <taxon>Ecdysozoa</taxon>
        <taxon>Arthropoda</taxon>
        <taxon>Hexapoda</taxon>
        <taxon>Insecta</taxon>
        <taxon>Pterygota</taxon>
        <taxon>Neoptera</taxon>
        <taxon>Endopterygota</taxon>
        <taxon>Diptera</taxon>
        <taxon>Nematocera</taxon>
        <taxon>Sciaroidea</taxon>
        <taxon>Sciaridae</taxon>
        <taxon>Pseudolycoriella</taxon>
    </lineage>
</organism>
<dbReference type="Proteomes" id="UP001151699">
    <property type="component" value="Chromosome B"/>
</dbReference>
<dbReference type="EMBL" id="WJQU01000002">
    <property type="protein sequence ID" value="KAJ6641939.1"/>
    <property type="molecule type" value="Genomic_DNA"/>
</dbReference>
<proteinExistence type="predicted"/>
<comment type="caution">
    <text evidence="1">The sequence shown here is derived from an EMBL/GenBank/DDBJ whole genome shotgun (WGS) entry which is preliminary data.</text>
</comment>
<name>A0A9Q0S2B9_9DIPT</name>
<keyword evidence="2" id="KW-1185">Reference proteome</keyword>
<evidence type="ECO:0000313" key="1">
    <source>
        <dbReference type="EMBL" id="KAJ6641939.1"/>
    </source>
</evidence>
<dbReference type="AlphaFoldDB" id="A0A9Q0S2B9"/>